<sequence length="172" mass="19093">MKARILSLVLLLSVLWGTSGYAQKSMTPVAFNDELVKVTETLYQLGTEWGTRFAAINSNEGKDFSQLKPLRQKLTDFITGQTKAIKQLPNTGKGAEAFKKVMLEFLVFEEGMINSGFIPMEQLGPQSTDEAIQKATQNLTDLASKEGEALDKVHKAQDQYAADNNFVIEDEK</sequence>
<name>A0A2P8CVN1_9BACT</name>
<evidence type="ECO:0000313" key="2">
    <source>
        <dbReference type="EMBL" id="PSK89033.1"/>
    </source>
</evidence>
<comment type="caution">
    <text evidence="2">The sequence shown here is derived from an EMBL/GenBank/DDBJ whole genome shotgun (WGS) entry which is preliminary data.</text>
</comment>
<reference evidence="2 3" key="1">
    <citation type="submission" date="2018-03" db="EMBL/GenBank/DDBJ databases">
        <title>Genomic Encyclopedia of Type Strains, Phase III (KMG-III): the genomes of soil and plant-associated and newly described type strains.</title>
        <authorList>
            <person name="Whitman W."/>
        </authorList>
    </citation>
    <scope>NUCLEOTIDE SEQUENCE [LARGE SCALE GENOMIC DNA]</scope>
    <source>
        <strain evidence="2 3">CGMCC 1.12700</strain>
    </source>
</reference>
<evidence type="ECO:0000256" key="1">
    <source>
        <dbReference type="SAM" id="SignalP"/>
    </source>
</evidence>
<dbReference type="RefSeq" id="WP_106525062.1">
    <property type="nucleotide sequence ID" value="NZ_PYGD01000013.1"/>
</dbReference>
<dbReference type="Proteomes" id="UP000240572">
    <property type="component" value="Unassembled WGS sequence"/>
</dbReference>
<feature type="signal peptide" evidence="1">
    <location>
        <begin position="1"/>
        <end position="22"/>
    </location>
</feature>
<evidence type="ECO:0000313" key="3">
    <source>
        <dbReference type="Proteomes" id="UP000240572"/>
    </source>
</evidence>
<dbReference type="AlphaFoldDB" id="A0A2P8CVN1"/>
<keyword evidence="3" id="KW-1185">Reference proteome</keyword>
<organism evidence="2 3">
    <name type="scientific">Taibaiella chishuiensis</name>
    <dbReference type="NCBI Taxonomy" id="1434707"/>
    <lineage>
        <taxon>Bacteria</taxon>
        <taxon>Pseudomonadati</taxon>
        <taxon>Bacteroidota</taxon>
        <taxon>Chitinophagia</taxon>
        <taxon>Chitinophagales</taxon>
        <taxon>Chitinophagaceae</taxon>
        <taxon>Taibaiella</taxon>
    </lineage>
</organism>
<dbReference type="EMBL" id="PYGD01000013">
    <property type="protein sequence ID" value="PSK89033.1"/>
    <property type="molecule type" value="Genomic_DNA"/>
</dbReference>
<keyword evidence="1" id="KW-0732">Signal</keyword>
<protein>
    <submittedName>
        <fullName evidence="2">Uncharacterized protein</fullName>
    </submittedName>
</protein>
<accession>A0A2P8CVN1</accession>
<gene>
    <name evidence="2" type="ORF">B0I18_11345</name>
</gene>
<feature type="chain" id="PRO_5015184950" evidence="1">
    <location>
        <begin position="23"/>
        <end position="172"/>
    </location>
</feature>
<proteinExistence type="predicted"/>